<evidence type="ECO:0000256" key="8">
    <source>
        <dbReference type="ARBA" id="ARBA00022989"/>
    </source>
</evidence>
<reference evidence="19" key="3">
    <citation type="submission" date="2025-09" db="UniProtKB">
        <authorList>
            <consortium name="Ensembl"/>
        </authorList>
    </citation>
    <scope>IDENTIFICATION</scope>
</reference>
<gene>
    <name evidence="19" type="primary">EXT1</name>
</gene>
<dbReference type="GO" id="GO:0031207">
    <property type="term" value="C:Sec62/Sec63 complex"/>
    <property type="evidence" value="ECO:0007669"/>
    <property type="project" value="TreeGrafter"/>
</dbReference>
<evidence type="ECO:0000256" key="7">
    <source>
        <dbReference type="ARBA" id="ARBA00022927"/>
    </source>
</evidence>
<evidence type="ECO:0000256" key="6">
    <source>
        <dbReference type="ARBA" id="ARBA00022824"/>
    </source>
</evidence>
<evidence type="ECO:0000256" key="1">
    <source>
        <dbReference type="ARBA" id="ARBA00004477"/>
    </source>
</evidence>
<dbReference type="SMART" id="SM00271">
    <property type="entry name" value="DnaJ"/>
    <property type="match status" value="1"/>
</dbReference>
<evidence type="ECO:0000256" key="5">
    <source>
        <dbReference type="ARBA" id="ARBA00022737"/>
    </source>
</evidence>
<dbReference type="SUPFAM" id="SSF158702">
    <property type="entry name" value="Sec63 N-terminal domain-like"/>
    <property type="match status" value="2"/>
</dbReference>
<dbReference type="FunFam" id="1.10.287.110:FF:000032">
    <property type="entry name" value="Translocation protein SEC63 homolog"/>
    <property type="match status" value="1"/>
</dbReference>
<comment type="subcellular location">
    <subcellularLocation>
        <location evidence="1">Endoplasmic reticulum membrane</location>
        <topology evidence="1">Multi-pass membrane protein</topology>
    </subcellularLocation>
</comment>
<keyword evidence="9" id="KW-0175">Coiled coil</keyword>
<evidence type="ECO:0000256" key="13">
    <source>
        <dbReference type="ARBA" id="ARBA00064072"/>
    </source>
</evidence>
<evidence type="ECO:0000259" key="18">
    <source>
        <dbReference type="PROSITE" id="PS50076"/>
    </source>
</evidence>
<feature type="transmembrane region" description="Helical" evidence="17">
    <location>
        <begin position="70"/>
        <end position="91"/>
    </location>
</feature>
<dbReference type="PANTHER" id="PTHR24075:SF0">
    <property type="entry name" value="TRANSLOCATION PROTEIN SEC63 HOMOLOG"/>
    <property type="match status" value="1"/>
</dbReference>
<evidence type="ECO:0000313" key="20">
    <source>
        <dbReference type="Proteomes" id="UP000265140"/>
    </source>
</evidence>
<evidence type="ECO:0000256" key="16">
    <source>
        <dbReference type="SAM" id="MobiDB-lite"/>
    </source>
</evidence>
<dbReference type="GO" id="GO:0006614">
    <property type="term" value="P:SRP-dependent cotranslational protein targeting to membrane"/>
    <property type="evidence" value="ECO:0007669"/>
    <property type="project" value="TreeGrafter"/>
</dbReference>
<evidence type="ECO:0000256" key="3">
    <source>
        <dbReference type="ARBA" id="ARBA00022553"/>
    </source>
</evidence>
<keyword evidence="3" id="KW-0597">Phosphoprotein</keyword>
<dbReference type="AlphaFoldDB" id="A0AAY5KNX4"/>
<feature type="transmembrane region" description="Helical" evidence="17">
    <location>
        <begin position="15"/>
        <end position="35"/>
    </location>
</feature>
<organism evidence="19 20">
    <name type="scientific">Esox lucius</name>
    <name type="common">Northern pike</name>
    <dbReference type="NCBI Taxonomy" id="8010"/>
    <lineage>
        <taxon>Eukaryota</taxon>
        <taxon>Metazoa</taxon>
        <taxon>Chordata</taxon>
        <taxon>Craniata</taxon>
        <taxon>Vertebrata</taxon>
        <taxon>Euteleostomi</taxon>
        <taxon>Actinopterygii</taxon>
        <taxon>Neopterygii</taxon>
        <taxon>Teleostei</taxon>
        <taxon>Protacanthopterygii</taxon>
        <taxon>Esociformes</taxon>
        <taxon>Esocidae</taxon>
        <taxon>Esox</taxon>
    </lineage>
</organism>
<dbReference type="Gene3D" id="2.60.40.150">
    <property type="entry name" value="C2 domain"/>
    <property type="match status" value="1"/>
</dbReference>
<dbReference type="FunFam" id="1.10.150.20:FF:000022">
    <property type="entry name" value="translocation protein SEC63 homolog"/>
    <property type="match status" value="1"/>
</dbReference>
<dbReference type="Gene3D" id="1.10.150.20">
    <property type="entry name" value="5' to 3' exonuclease, C-terminal subdomain"/>
    <property type="match status" value="1"/>
</dbReference>
<dbReference type="PANTHER" id="PTHR24075">
    <property type="entry name" value="SEC63 DOMAIN-CONTAINING"/>
    <property type="match status" value="1"/>
</dbReference>
<dbReference type="GO" id="GO:0003723">
    <property type="term" value="F:RNA binding"/>
    <property type="evidence" value="ECO:0007669"/>
    <property type="project" value="TreeGrafter"/>
</dbReference>
<name>A0AAY5KNX4_ESOLU</name>
<dbReference type="InterPro" id="IPR001623">
    <property type="entry name" value="DnaJ_domain"/>
</dbReference>
<reference evidence="19 20" key="1">
    <citation type="submission" date="2020-02" db="EMBL/GenBank/DDBJ databases">
        <title>Esox lucius (northern pike) genome, fEsoLuc1, primary haplotype.</title>
        <authorList>
            <person name="Myers G."/>
            <person name="Karagic N."/>
            <person name="Meyer A."/>
            <person name="Pippel M."/>
            <person name="Reichard M."/>
            <person name="Winkler S."/>
            <person name="Tracey A."/>
            <person name="Sims Y."/>
            <person name="Howe K."/>
            <person name="Rhie A."/>
            <person name="Formenti G."/>
            <person name="Durbin R."/>
            <person name="Fedrigo O."/>
            <person name="Jarvis E.D."/>
        </authorList>
    </citation>
    <scope>NUCLEOTIDE SEQUENCE [LARGE SCALE GENOMIC DNA]</scope>
</reference>
<keyword evidence="6" id="KW-0256">Endoplasmic reticulum</keyword>
<dbReference type="Gene3D" id="1.10.287.110">
    <property type="entry name" value="DnaJ domain"/>
    <property type="match status" value="1"/>
</dbReference>
<dbReference type="Pfam" id="PF02889">
    <property type="entry name" value="Sec63"/>
    <property type="match status" value="1"/>
</dbReference>
<dbReference type="FunFam" id="2.60.40.150:FF:000072">
    <property type="entry name" value="translocation protein SEC63 homolog"/>
    <property type="match status" value="1"/>
</dbReference>
<dbReference type="PRINTS" id="PR00625">
    <property type="entry name" value="JDOMAIN"/>
</dbReference>
<feature type="compositionally biased region" description="Acidic residues" evidence="16">
    <location>
        <begin position="946"/>
        <end position="960"/>
    </location>
</feature>
<keyword evidence="2" id="KW-0813">Transport</keyword>
<feature type="domain" description="J" evidence="18">
    <location>
        <begin position="104"/>
        <end position="165"/>
    </location>
</feature>
<evidence type="ECO:0000256" key="10">
    <source>
        <dbReference type="ARBA" id="ARBA00023136"/>
    </source>
</evidence>
<dbReference type="PROSITE" id="PS50076">
    <property type="entry name" value="DNAJ_2"/>
    <property type="match status" value="1"/>
</dbReference>
<keyword evidence="11" id="KW-0143">Chaperone</keyword>
<keyword evidence="7" id="KW-0653">Protein transport</keyword>
<dbReference type="SMART" id="SM00973">
    <property type="entry name" value="Sec63"/>
    <property type="match status" value="1"/>
</dbReference>
<keyword evidence="5" id="KW-0677">Repeat</keyword>
<dbReference type="Ensembl" id="ENSELUT00000100358.1">
    <property type="protein sequence ID" value="ENSELUP00000088162.1"/>
    <property type="gene ID" value="ENSELUG00000007214.3"/>
</dbReference>
<dbReference type="InterPro" id="IPR035892">
    <property type="entry name" value="C2_domain_sf"/>
</dbReference>
<dbReference type="InterPro" id="IPR036869">
    <property type="entry name" value="J_dom_sf"/>
</dbReference>
<accession>A0AAY5KNX4</accession>
<reference evidence="19" key="2">
    <citation type="submission" date="2025-08" db="UniProtKB">
        <authorList>
            <consortium name="Ensembl"/>
        </authorList>
    </citation>
    <scope>IDENTIFICATION</scope>
</reference>
<feature type="region of interest" description="Disordered" evidence="16">
    <location>
        <begin position="825"/>
        <end position="964"/>
    </location>
</feature>
<evidence type="ECO:0000256" key="9">
    <source>
        <dbReference type="ARBA" id="ARBA00023054"/>
    </source>
</evidence>
<dbReference type="GO" id="GO:0007399">
    <property type="term" value="P:nervous system development"/>
    <property type="evidence" value="ECO:0007669"/>
    <property type="project" value="UniProtKB-ARBA"/>
</dbReference>
<feature type="compositionally biased region" description="Basic residues" evidence="16">
    <location>
        <begin position="865"/>
        <end position="883"/>
    </location>
</feature>
<feature type="compositionally biased region" description="Acidic residues" evidence="16">
    <location>
        <begin position="1078"/>
        <end position="1104"/>
    </location>
</feature>
<dbReference type="GeneTree" id="ENSGT00390000001965"/>
<evidence type="ECO:0000256" key="4">
    <source>
        <dbReference type="ARBA" id="ARBA00022692"/>
    </source>
</evidence>
<protein>
    <recommendedName>
        <fullName evidence="14">Translocation protein SEC63 homolog</fullName>
    </recommendedName>
    <alternativeName>
        <fullName evidence="15">DnaJ homolog subfamily C member 23</fullName>
    </alternativeName>
</protein>
<keyword evidence="10 17" id="KW-0472">Membrane</keyword>
<dbReference type="Pfam" id="PF00226">
    <property type="entry name" value="DnaJ"/>
    <property type="match status" value="1"/>
</dbReference>
<dbReference type="SUPFAM" id="SSF81296">
    <property type="entry name" value="E set domains"/>
    <property type="match status" value="1"/>
</dbReference>
<evidence type="ECO:0000256" key="12">
    <source>
        <dbReference type="ARBA" id="ARBA00059604"/>
    </source>
</evidence>
<comment type="subunit">
    <text evidence="13">The ER translocon complex consists of channel-forming core components SEC61A1, SEC61B and SEC61G and different auxiliary components such as SEC62 and SEC63.</text>
</comment>
<feature type="region of interest" description="Disordered" evidence="16">
    <location>
        <begin position="1070"/>
        <end position="1104"/>
    </location>
</feature>
<dbReference type="SUPFAM" id="SSF46565">
    <property type="entry name" value="Chaperone J-domain"/>
    <property type="match status" value="1"/>
</dbReference>
<dbReference type="GO" id="GO:0008320">
    <property type="term" value="F:protein transmembrane transporter activity"/>
    <property type="evidence" value="ECO:0007669"/>
    <property type="project" value="TreeGrafter"/>
</dbReference>
<keyword evidence="8 17" id="KW-1133">Transmembrane helix</keyword>
<dbReference type="CDD" id="cd06257">
    <property type="entry name" value="DnaJ"/>
    <property type="match status" value="1"/>
</dbReference>
<proteinExistence type="predicted"/>
<evidence type="ECO:0000256" key="11">
    <source>
        <dbReference type="ARBA" id="ARBA00023186"/>
    </source>
</evidence>
<keyword evidence="4 17" id="KW-0812">Transmembrane</keyword>
<dbReference type="Proteomes" id="UP000265140">
    <property type="component" value="Chromosome 18"/>
</dbReference>
<comment type="function">
    <text evidence="12">Mediates cotranslational and post-translational transport of certain precursor polypeptides across endoplasmic reticulum (ER). Proposed to play an auxiliary role in recognition of precursors with short and apolar signal peptides. May cooperate with SEC62 and HSPA5/BiP to facilitate targeting of small presecretory proteins into the SEC61 channel-forming translocon complex, triggering channel opening for polypeptide translocation to the ER lumen. Required for efficient PKD1/Polycystin-1 biogenesis and trafficking to the plasma membrane of the primary cilia.</text>
</comment>
<dbReference type="InterPro" id="IPR014756">
    <property type="entry name" value="Ig_E-set"/>
</dbReference>
<dbReference type="Gene3D" id="1.10.3380.10">
    <property type="entry name" value="Sec63 N-terminal domain-like domain"/>
    <property type="match status" value="1"/>
</dbReference>
<sequence>MAGQQFQYDDSGNTFFYFLTSFVGLIVIPATYYLWPRDQNAEQLRLKSLRRVHGRCLWYRLRLMRSQQSIIPTLKKAALLFGWAVFLLLAYKVSKLDREYQEYNPYEVLSLDQGASVSEIKKQYRLLSLKFHPDKGGDEDMFMRIAKAYSALTNDESRQNWETYGNPDGPRATSFGIALPAWIVDSKNSMLVLLVYGLAFMVILPVVVGTWWYRSIRYSGDQILINTTQLFMHFMYKTPNMNMKRLCMVLTAAFEFDPRSNKEATIRPTDNLEVPQLIRELGNINVKKKEPPFCYPYSLKARVLVLAHLARMEVSEDIEEDQRFVVKKSPALLQEMVNVGCQLTMMANSRGGTAPHQPSHTPHYTLHTHTTPPTYIPPTPHTTPYTHPHTTHYTLHTSTYHTLHTSTYFTHPHTTHYTLHTSTYHTLHPTHIHIPHTLHIHIPHTTTYTHPHTTYFTHPHATHYTLHTSTYHILYTSTYPTLHPTHIHIPHTLHSHIPHTTPYTRTTHYTLHTYHTLHPTHIHIPHTTHYTHPHTTHYTHPHTTHYTLHTYTLHTSTYHIPHPTHIHIPHTTHIHTTHIHIPHTTPYTHPHTTPYTHPHTTPYTHPHTTPYTHPHTTHYTHPHTTYHTLHTSTYHTLHTYTLHTSTYHIPHPTHIHIPHPTHIHIPHTTHIHTLHTSTYHTHTDKDSRHCVCVCVVGFHAPRLVSIENCMKLTQMVVQGLQESKSPLLQLPHFEEEHLRYCISKKYKVRSLQDLVSLKDSDRRSMLRFLGEEKYDEVMAVLGSFPHITMETKLQVLDDEDSNNITAGSIVTVTVTLTRKRMAEVFEKEQDSSPCPGVVEEASTEDTVTPGDPSKNKVKVWQSKAKATKKTKQSKKKKLTKKKPLPLPASKAKQANGSAPGNDVVGVVKEEEEDEDASDKGSESEDGEGNKDSPSERDEESDKQSDTEVDEIAGDDEEEWEALQQSIQRRERALLETKSKVTHPVYSLYYPEEKHEWWWLYIADRRDQTLVSMPCHVCTLRDTEEVELKFPAPSKTGNYQYSVILRSDSYMGLDQIRPLKLEVHEAKAILDNHPQWDIPETEEEDEEQEDSDGIEESEEDDQDND</sequence>
<keyword evidence="20" id="KW-1185">Reference proteome</keyword>
<feature type="transmembrane region" description="Helical" evidence="17">
    <location>
        <begin position="190"/>
        <end position="213"/>
    </location>
</feature>
<feature type="compositionally biased region" description="Basic and acidic residues" evidence="16">
    <location>
        <begin position="917"/>
        <end position="945"/>
    </location>
</feature>
<evidence type="ECO:0000256" key="2">
    <source>
        <dbReference type="ARBA" id="ARBA00022448"/>
    </source>
</evidence>
<evidence type="ECO:0000256" key="15">
    <source>
        <dbReference type="ARBA" id="ARBA00076384"/>
    </source>
</evidence>
<evidence type="ECO:0000256" key="17">
    <source>
        <dbReference type="SAM" id="Phobius"/>
    </source>
</evidence>
<evidence type="ECO:0000256" key="14">
    <source>
        <dbReference type="ARBA" id="ARBA00071950"/>
    </source>
</evidence>
<evidence type="ECO:0000313" key="19">
    <source>
        <dbReference type="Ensembl" id="ENSELUP00000088162.1"/>
    </source>
</evidence>
<dbReference type="InterPro" id="IPR004179">
    <property type="entry name" value="Sec63-dom"/>
</dbReference>
<dbReference type="GO" id="GO:0006620">
    <property type="term" value="P:post-translational protein targeting to endoplasmic reticulum membrane"/>
    <property type="evidence" value="ECO:0007669"/>
    <property type="project" value="UniProtKB-ARBA"/>
</dbReference>
<dbReference type="FunFam" id="1.10.3380.10:FF:000003">
    <property type="entry name" value="SEC63 homolog, protein translocation regulator"/>
    <property type="match status" value="1"/>
</dbReference>